<evidence type="ECO:0000313" key="5">
    <source>
        <dbReference type="EMBL" id="KAH7038450.1"/>
    </source>
</evidence>
<dbReference type="RefSeq" id="XP_046017528.1">
    <property type="nucleotide sequence ID" value="XM_046152966.1"/>
</dbReference>
<protein>
    <submittedName>
        <fullName evidence="4">Uncharacterized protein</fullName>
    </submittedName>
</protein>
<evidence type="ECO:0000313" key="4">
    <source>
        <dbReference type="EMBL" id="KAH7038439.1"/>
    </source>
</evidence>
<name>A0A9P8YI91_9PEZI</name>
<evidence type="ECO:0000313" key="2">
    <source>
        <dbReference type="EMBL" id="KAH7038414.1"/>
    </source>
</evidence>
<proteinExistence type="predicted"/>
<sequence length="242" mass="26646">MVWEKDAGAEETSPEPREVGRHFVGLTQRVWDRLEQVEKGDPAVRSGVLGELQAMLDHVSALCAQPGSECVSSSAERLLSTSLLRWARDHEWALDSRPGVSIPLDREAMYRDFLVCTAAYTLSAMTMVEQRGVTEADLLGERVAGVLRGGSSSCPGCWRHSSSDPVGRLEDLRHLFDAHCTQRQWHLASMAYALMTIRMVAKILHSTEVEAGAGLLFRWLHRSTTGAQMACTKNQAGSLPTV</sequence>
<dbReference type="EMBL" id="JAGTJQ010000002">
    <property type="protein sequence ID" value="KAH7038439.1"/>
    <property type="molecule type" value="Genomic_DNA"/>
</dbReference>
<dbReference type="EMBL" id="JAGTJQ010000002">
    <property type="protein sequence ID" value="KAH7038450.1"/>
    <property type="molecule type" value="Genomic_DNA"/>
</dbReference>
<reference evidence="4" key="1">
    <citation type="journal article" date="2021" name="Nat. Commun.">
        <title>Genetic determinants of endophytism in the Arabidopsis root mycobiome.</title>
        <authorList>
            <person name="Mesny F."/>
            <person name="Miyauchi S."/>
            <person name="Thiergart T."/>
            <person name="Pickel B."/>
            <person name="Atanasova L."/>
            <person name="Karlsson M."/>
            <person name="Huettel B."/>
            <person name="Barry K.W."/>
            <person name="Haridas S."/>
            <person name="Chen C."/>
            <person name="Bauer D."/>
            <person name="Andreopoulos W."/>
            <person name="Pangilinan J."/>
            <person name="LaButti K."/>
            <person name="Riley R."/>
            <person name="Lipzen A."/>
            <person name="Clum A."/>
            <person name="Drula E."/>
            <person name="Henrissat B."/>
            <person name="Kohler A."/>
            <person name="Grigoriev I.V."/>
            <person name="Martin F.M."/>
            <person name="Hacquard S."/>
        </authorList>
    </citation>
    <scope>NUCLEOTIDE SEQUENCE</scope>
    <source>
        <strain evidence="4">MPI-CAGE-CH-0230</strain>
    </source>
</reference>
<organism evidence="4 6">
    <name type="scientific">Microdochium trichocladiopsis</name>
    <dbReference type="NCBI Taxonomy" id="1682393"/>
    <lineage>
        <taxon>Eukaryota</taxon>
        <taxon>Fungi</taxon>
        <taxon>Dikarya</taxon>
        <taxon>Ascomycota</taxon>
        <taxon>Pezizomycotina</taxon>
        <taxon>Sordariomycetes</taxon>
        <taxon>Xylariomycetidae</taxon>
        <taxon>Xylariales</taxon>
        <taxon>Microdochiaceae</taxon>
        <taxon>Microdochium</taxon>
    </lineage>
</organism>
<comment type="caution">
    <text evidence="4">The sequence shown here is derived from an EMBL/GenBank/DDBJ whole genome shotgun (WGS) entry which is preliminary data.</text>
</comment>
<dbReference type="Proteomes" id="UP000756346">
    <property type="component" value="Unassembled WGS sequence"/>
</dbReference>
<dbReference type="EMBL" id="JAGTJQ010000002">
    <property type="protein sequence ID" value="KAH7038415.1"/>
    <property type="molecule type" value="Genomic_DNA"/>
</dbReference>
<evidence type="ECO:0000313" key="3">
    <source>
        <dbReference type="EMBL" id="KAH7038415.1"/>
    </source>
</evidence>
<evidence type="ECO:0000313" key="6">
    <source>
        <dbReference type="Proteomes" id="UP000756346"/>
    </source>
</evidence>
<dbReference type="GeneID" id="70182512"/>
<dbReference type="EMBL" id="JAGTJQ010000002">
    <property type="protein sequence ID" value="KAH7038407.1"/>
    <property type="molecule type" value="Genomic_DNA"/>
</dbReference>
<gene>
    <name evidence="1" type="ORF">B0I36DRAFT_316149</name>
    <name evidence="2" type="ORF">B0I36DRAFT_316180</name>
    <name evidence="3" type="ORF">B0I36DRAFT_316181</name>
    <name evidence="4" type="ORF">B0I36DRAFT_316258</name>
    <name evidence="5" type="ORF">B0I36DRAFT_316298</name>
</gene>
<evidence type="ECO:0000313" key="1">
    <source>
        <dbReference type="EMBL" id="KAH7038407.1"/>
    </source>
</evidence>
<dbReference type="AlphaFoldDB" id="A0A9P8YI91"/>
<accession>A0A9P8YI91</accession>
<dbReference type="EMBL" id="JAGTJQ010000002">
    <property type="protein sequence ID" value="KAH7038414.1"/>
    <property type="molecule type" value="Genomic_DNA"/>
</dbReference>
<keyword evidence="6" id="KW-1185">Reference proteome</keyword>